<evidence type="ECO:0000313" key="4">
    <source>
        <dbReference type="EMBL" id="VFQ84450.1"/>
    </source>
</evidence>
<proteinExistence type="predicted"/>
<evidence type="ECO:0000313" key="5">
    <source>
        <dbReference type="Proteomes" id="UP000595140"/>
    </source>
</evidence>
<feature type="region of interest" description="Disordered" evidence="2">
    <location>
        <begin position="169"/>
        <end position="221"/>
    </location>
</feature>
<accession>A0A484M6G9</accession>
<dbReference type="AlphaFoldDB" id="A0A484M6G9"/>
<dbReference type="InterPro" id="IPR001878">
    <property type="entry name" value="Znf_CCHC"/>
</dbReference>
<dbReference type="PROSITE" id="PS50158">
    <property type="entry name" value="ZF_CCHC"/>
    <property type="match status" value="1"/>
</dbReference>
<keyword evidence="1" id="KW-0862">Zinc</keyword>
<dbReference type="SMART" id="SM00343">
    <property type="entry name" value="ZnF_C2HC"/>
    <property type="match status" value="1"/>
</dbReference>
<keyword evidence="5" id="KW-1185">Reference proteome</keyword>
<dbReference type="Gene3D" id="4.10.60.10">
    <property type="entry name" value="Zinc finger, CCHC-type"/>
    <property type="match status" value="1"/>
</dbReference>
<dbReference type="Pfam" id="PF03732">
    <property type="entry name" value="Retrotrans_gag"/>
    <property type="match status" value="1"/>
</dbReference>
<feature type="region of interest" description="Disordered" evidence="2">
    <location>
        <begin position="262"/>
        <end position="368"/>
    </location>
</feature>
<evidence type="ECO:0000256" key="2">
    <source>
        <dbReference type="SAM" id="MobiDB-lite"/>
    </source>
</evidence>
<dbReference type="PANTHER" id="PTHR34482:SF36">
    <property type="entry name" value="RETROTRANSPOSON GAG DOMAIN-CONTAINING PROTEIN"/>
    <property type="match status" value="1"/>
</dbReference>
<dbReference type="InterPro" id="IPR005162">
    <property type="entry name" value="Retrotrans_gag_dom"/>
</dbReference>
<feature type="compositionally biased region" description="Low complexity" evidence="2">
    <location>
        <begin position="275"/>
        <end position="291"/>
    </location>
</feature>
<keyword evidence="1" id="KW-0863">Zinc-finger</keyword>
<dbReference type="GO" id="GO:0003676">
    <property type="term" value="F:nucleic acid binding"/>
    <property type="evidence" value="ECO:0007669"/>
    <property type="project" value="InterPro"/>
</dbReference>
<feature type="domain" description="CCHC-type" evidence="3">
    <location>
        <begin position="248"/>
        <end position="262"/>
    </location>
</feature>
<dbReference type="GO" id="GO:0008270">
    <property type="term" value="F:zinc ion binding"/>
    <property type="evidence" value="ECO:0007669"/>
    <property type="project" value="UniProtKB-KW"/>
</dbReference>
<dbReference type="EMBL" id="OOIL02002743">
    <property type="protein sequence ID" value="VFQ84450.1"/>
    <property type="molecule type" value="Genomic_DNA"/>
</dbReference>
<feature type="compositionally biased region" description="Polar residues" evidence="2">
    <location>
        <begin position="177"/>
        <end position="186"/>
    </location>
</feature>
<dbReference type="Proteomes" id="UP000595140">
    <property type="component" value="Unassembled WGS sequence"/>
</dbReference>
<feature type="compositionally biased region" description="Polar residues" evidence="2">
    <location>
        <begin position="206"/>
        <end position="221"/>
    </location>
</feature>
<name>A0A484M6G9_9ASTE</name>
<evidence type="ECO:0000259" key="3">
    <source>
        <dbReference type="PROSITE" id="PS50158"/>
    </source>
</evidence>
<protein>
    <recommendedName>
        <fullName evidence="3">CCHC-type domain-containing protein</fullName>
    </recommendedName>
</protein>
<feature type="compositionally biased region" description="Polar residues" evidence="2">
    <location>
        <begin position="292"/>
        <end position="303"/>
    </location>
</feature>
<dbReference type="PANTHER" id="PTHR34482">
    <property type="entry name" value="DNA DAMAGE-INDUCIBLE PROTEIN 1-LIKE"/>
    <property type="match status" value="1"/>
</dbReference>
<reference evidence="4 5" key="1">
    <citation type="submission" date="2018-04" db="EMBL/GenBank/DDBJ databases">
        <authorList>
            <person name="Vogel A."/>
        </authorList>
    </citation>
    <scope>NUCLEOTIDE SEQUENCE [LARGE SCALE GENOMIC DNA]</scope>
</reference>
<evidence type="ECO:0000256" key="1">
    <source>
        <dbReference type="PROSITE-ProRule" id="PRU00047"/>
    </source>
</evidence>
<sequence>MEFPKHGDRISDPQVALDWIEQTERVLKNLNVPHARCPELALQLLRKGAYEWWKRADEKAPKPWTWEYFDWTFKEYIRARFGEEKRTELMELKQGDMTLPELRQKFDHLAQFATTLVSTPADHIEEFRKRLRLDIRPYVSILTTTDFSQAYDLMAKVEKDVDDYKASLKAKEAGPSTHPTAITTPSAKRPVGETSEVSQAKKGKSTHTQPVPTHSLASSCKTRPTKIPLCPTCGRSHRGECWLTQGLCLGCGEAGHFRKNCPTNPGEPFPPAPVRSQTTTQQPAQSQRTTAGSNQQRNENQQVGRAPARTYAMIGRADPQDNDAYDESRADGRKPSRAAVALSPENREAEPSSLGSPELALNTASTVS</sequence>
<dbReference type="OrthoDB" id="1113507at2759"/>
<organism evidence="4 5">
    <name type="scientific">Cuscuta campestris</name>
    <dbReference type="NCBI Taxonomy" id="132261"/>
    <lineage>
        <taxon>Eukaryota</taxon>
        <taxon>Viridiplantae</taxon>
        <taxon>Streptophyta</taxon>
        <taxon>Embryophyta</taxon>
        <taxon>Tracheophyta</taxon>
        <taxon>Spermatophyta</taxon>
        <taxon>Magnoliopsida</taxon>
        <taxon>eudicotyledons</taxon>
        <taxon>Gunneridae</taxon>
        <taxon>Pentapetalae</taxon>
        <taxon>asterids</taxon>
        <taxon>lamiids</taxon>
        <taxon>Solanales</taxon>
        <taxon>Convolvulaceae</taxon>
        <taxon>Cuscuteae</taxon>
        <taxon>Cuscuta</taxon>
        <taxon>Cuscuta subgen. Grammica</taxon>
        <taxon>Cuscuta sect. Cleistogrammica</taxon>
    </lineage>
</organism>
<gene>
    <name evidence="4" type="ORF">CCAM_LOCUS26226</name>
</gene>
<keyword evidence="1" id="KW-0479">Metal-binding</keyword>